<accession>F6EK16</accession>
<dbReference type="AlphaFoldDB" id="F6EK16"/>
<sequence>MAVPRWESEFLGGRFGAWKVSAPQRFRPVAAQAAAPQLTRAFSPSRAPL</sequence>
<evidence type="ECO:0000313" key="2">
    <source>
        <dbReference type="Proteomes" id="UP000009235"/>
    </source>
</evidence>
<protein>
    <submittedName>
        <fullName evidence="1">Uncharacterized protein</fullName>
    </submittedName>
</protein>
<keyword evidence="2" id="KW-1185">Reference proteome</keyword>
<dbReference type="STRING" id="443218.AS9A_2927"/>
<dbReference type="HOGENOM" id="CLU_3131597_0_0_11"/>
<proteinExistence type="predicted"/>
<organism evidence="1 2">
    <name type="scientific">Hoyosella subflava (strain DSM 45089 / JCM 17490 / NBRC 109087 / DQS3-9A1)</name>
    <name type="common">Amycolicicoccus subflavus</name>
    <dbReference type="NCBI Taxonomy" id="443218"/>
    <lineage>
        <taxon>Bacteria</taxon>
        <taxon>Bacillati</taxon>
        <taxon>Actinomycetota</taxon>
        <taxon>Actinomycetes</taxon>
        <taxon>Mycobacteriales</taxon>
        <taxon>Hoyosellaceae</taxon>
        <taxon>Hoyosella</taxon>
    </lineage>
</organism>
<gene>
    <name evidence="1" type="ordered locus">AS9A_2927</name>
</gene>
<dbReference type="EMBL" id="CP002786">
    <property type="protein sequence ID" value="AEF41374.1"/>
    <property type="molecule type" value="Genomic_DNA"/>
</dbReference>
<name>F6EK16_HOYSD</name>
<evidence type="ECO:0000313" key="1">
    <source>
        <dbReference type="EMBL" id="AEF41374.1"/>
    </source>
</evidence>
<reference evidence="1 2" key="1">
    <citation type="journal article" date="2011" name="J. Bacteriol.">
        <title>Complete genome sequence of Amycolicicoccus subflavus DQS3-9A1T, an actinomycete isolated from crude oil-polluted soil.</title>
        <authorList>
            <person name="Cai M."/>
            <person name="Chen W.M."/>
            <person name="Nie Y."/>
            <person name="Chi C.Q."/>
            <person name="Wang Y.N."/>
            <person name="Tang Y.Q."/>
            <person name="Li G.Y."/>
            <person name="Wu X.L."/>
        </authorList>
    </citation>
    <scope>NUCLEOTIDE SEQUENCE [LARGE SCALE GENOMIC DNA]</scope>
    <source>
        <strain evidence="2">DSM 45089 / DQS3-9A1</strain>
    </source>
</reference>
<dbReference type="Proteomes" id="UP000009235">
    <property type="component" value="Chromosome"/>
</dbReference>
<dbReference type="KEGG" id="asd:AS9A_2927"/>